<dbReference type="InterPro" id="IPR029787">
    <property type="entry name" value="Nucleotide_cyclase"/>
</dbReference>
<dbReference type="PROSITE" id="PS50883">
    <property type="entry name" value="EAL"/>
    <property type="match status" value="1"/>
</dbReference>
<dbReference type="InterPro" id="IPR003018">
    <property type="entry name" value="GAF"/>
</dbReference>
<proteinExistence type="predicted"/>
<feature type="domain" description="PAS" evidence="1">
    <location>
        <begin position="195"/>
        <end position="241"/>
    </location>
</feature>
<dbReference type="SUPFAM" id="SSF55073">
    <property type="entry name" value="Nucleotide cyclase"/>
    <property type="match status" value="1"/>
</dbReference>
<dbReference type="SUPFAM" id="SSF55785">
    <property type="entry name" value="PYP-like sensor domain (PAS domain)"/>
    <property type="match status" value="1"/>
</dbReference>
<feature type="domain" description="EAL" evidence="2">
    <location>
        <begin position="482"/>
        <end position="722"/>
    </location>
</feature>
<dbReference type="SUPFAM" id="SSF141868">
    <property type="entry name" value="EAL domain-like"/>
    <property type="match status" value="1"/>
</dbReference>
<dbReference type="Gene3D" id="3.20.20.450">
    <property type="entry name" value="EAL domain"/>
    <property type="match status" value="1"/>
</dbReference>
<dbReference type="PROSITE" id="PS50887">
    <property type="entry name" value="GGDEF"/>
    <property type="match status" value="1"/>
</dbReference>
<dbReference type="InterPro" id="IPR001633">
    <property type="entry name" value="EAL_dom"/>
</dbReference>
<dbReference type="NCBIfam" id="TIGR00229">
    <property type="entry name" value="sensory_box"/>
    <property type="match status" value="1"/>
</dbReference>
<feature type="domain" description="GGDEF" evidence="3">
    <location>
        <begin position="344"/>
        <end position="468"/>
    </location>
</feature>
<dbReference type="InterPro" id="IPR035919">
    <property type="entry name" value="EAL_sf"/>
</dbReference>
<dbReference type="Gene3D" id="3.30.450.40">
    <property type="match status" value="1"/>
</dbReference>
<dbReference type="Proteomes" id="UP000593910">
    <property type="component" value="Chromosome"/>
</dbReference>
<dbReference type="InterPro" id="IPR050706">
    <property type="entry name" value="Cyclic-di-GMP_PDE-like"/>
</dbReference>
<dbReference type="InterPro" id="IPR029016">
    <property type="entry name" value="GAF-like_dom_sf"/>
</dbReference>
<accession>A0A7M1AYA7</accession>
<dbReference type="InterPro" id="IPR035965">
    <property type="entry name" value="PAS-like_dom_sf"/>
</dbReference>
<dbReference type="GO" id="GO:0071111">
    <property type="term" value="F:cyclic-guanylate-specific phosphodiesterase activity"/>
    <property type="evidence" value="ECO:0007669"/>
    <property type="project" value="InterPro"/>
</dbReference>
<dbReference type="InterPro" id="IPR000160">
    <property type="entry name" value="GGDEF_dom"/>
</dbReference>
<dbReference type="SMART" id="SM00052">
    <property type="entry name" value="EAL"/>
    <property type="match status" value="1"/>
</dbReference>
<dbReference type="EMBL" id="CP041165">
    <property type="protein sequence ID" value="QOP41538.1"/>
    <property type="molecule type" value="Genomic_DNA"/>
</dbReference>
<dbReference type="Pfam" id="PF00563">
    <property type="entry name" value="EAL"/>
    <property type="match status" value="1"/>
</dbReference>
<dbReference type="SUPFAM" id="SSF55781">
    <property type="entry name" value="GAF domain-like"/>
    <property type="match status" value="1"/>
</dbReference>
<dbReference type="AlphaFoldDB" id="A0A7M1AYA7"/>
<evidence type="ECO:0000313" key="5">
    <source>
        <dbReference type="Proteomes" id="UP000593910"/>
    </source>
</evidence>
<dbReference type="Pfam" id="PF13426">
    <property type="entry name" value="PAS_9"/>
    <property type="match status" value="1"/>
</dbReference>
<dbReference type="InterPro" id="IPR000014">
    <property type="entry name" value="PAS"/>
</dbReference>
<dbReference type="Pfam" id="PF13185">
    <property type="entry name" value="GAF_2"/>
    <property type="match status" value="1"/>
</dbReference>
<evidence type="ECO:0000313" key="4">
    <source>
        <dbReference type="EMBL" id="QOP41538.1"/>
    </source>
</evidence>
<dbReference type="KEGG" id="smax:FJR03_07180"/>
<dbReference type="PANTHER" id="PTHR33121:SF71">
    <property type="entry name" value="OXYGEN SENSOR PROTEIN DOSP"/>
    <property type="match status" value="1"/>
</dbReference>
<dbReference type="CDD" id="cd01948">
    <property type="entry name" value="EAL"/>
    <property type="match status" value="1"/>
</dbReference>
<dbReference type="NCBIfam" id="TIGR00254">
    <property type="entry name" value="GGDEF"/>
    <property type="match status" value="1"/>
</dbReference>
<keyword evidence="5" id="KW-1185">Reference proteome</keyword>
<name>A0A7M1AYA7_9BACT</name>
<reference evidence="4 5" key="1">
    <citation type="submission" date="2019-06" db="EMBL/GenBank/DDBJ databases">
        <title>Sulfurimonas gotlandica sp. nov., a chemoautotrophic and psychrotolerant epsilonproteobacterium isolated from a pelagic redoxcline, and an emended description of the genus Sulfurimonas.</title>
        <authorList>
            <person name="Wang S."/>
            <person name="Jiang L."/>
            <person name="Shao Z."/>
        </authorList>
    </citation>
    <scope>NUCLEOTIDE SEQUENCE [LARGE SCALE GENOMIC DNA]</scope>
    <source>
        <strain evidence="4 5">B2</strain>
    </source>
</reference>
<gene>
    <name evidence="4" type="ORF">FJR03_07180</name>
</gene>
<sequence length="722" mass="82321">MSSEQNSCKNLELLELDEVPITQKEYDKIISIQSNILGMVADNEESDVVLNTLCRLAEKLLPNAVASIMLLDPKSNSLSVLSAPSVPEAGHKALEKLKPGKGAGSCGNAIFQNEAQYVVDTFEDERWLDLRELAHDFNLCACWSMPVKDENAQPIATFALSSFEQRSPSNFHKKLLETGAKIISIVLKNIKKDQKLKLFSLATQNASEGIVITDEHNTIIEVNQAFKDIYKYDERDIIGKNPSFLSSRKQSKNFYDEMWKSLNETSKWAGEIVNVNAEGKEITQWLSISVLELPHHKKNYLGIFTNLTELKQAKIQIEEMAFIDSLTGLKNKSKLEHMLESYKNPVTLILLNINNFSYINTAYGYEIGDAILQDVAEVLKNNFGKHHTFRINSDEFALLYETDIDIKKVVSEIQKYFYGSTIMVKDLTFNISFTYGGVYVDKNVLRDAAIALKKAKQNGKNNLFIYNHKDDVALNDQNKENFFESNRLLHSALLEDRIVPYYQGIRNNRTGKIIKFEVLARIEDFDKVISPIAFLEAAKLSGLLLEITKAIIDKSFYEMAQNDYTFSINITEEDLNQHYLKIFLLEKVKHYNIKPNRIVLEVLEGISATGKINHIDQLKSLKECGFKIAIDDFGSEYSNFERILDMDIDFLKIDARYIKNIDTDPKSYEITRAISFFAKNANIPVIAEFVHSQSIQEKLEELDIEFSQGYLFSEPSPQPIEK</sequence>
<protein>
    <submittedName>
        <fullName evidence="4">EAL domain-containing protein</fullName>
    </submittedName>
</protein>
<organism evidence="4 5">
    <name type="scientific">Sulfurimonas marina</name>
    <dbReference type="NCBI Taxonomy" id="2590551"/>
    <lineage>
        <taxon>Bacteria</taxon>
        <taxon>Pseudomonadati</taxon>
        <taxon>Campylobacterota</taxon>
        <taxon>Epsilonproteobacteria</taxon>
        <taxon>Campylobacterales</taxon>
        <taxon>Sulfurimonadaceae</taxon>
        <taxon>Sulfurimonas</taxon>
    </lineage>
</organism>
<dbReference type="SMART" id="SM00267">
    <property type="entry name" value="GGDEF"/>
    <property type="match status" value="1"/>
</dbReference>
<dbReference type="PROSITE" id="PS50112">
    <property type="entry name" value="PAS"/>
    <property type="match status" value="1"/>
</dbReference>
<evidence type="ECO:0000259" key="3">
    <source>
        <dbReference type="PROSITE" id="PS50887"/>
    </source>
</evidence>
<evidence type="ECO:0000259" key="2">
    <source>
        <dbReference type="PROSITE" id="PS50883"/>
    </source>
</evidence>
<evidence type="ECO:0000259" key="1">
    <source>
        <dbReference type="PROSITE" id="PS50112"/>
    </source>
</evidence>
<dbReference type="Gene3D" id="3.30.70.270">
    <property type="match status" value="1"/>
</dbReference>
<dbReference type="RefSeq" id="WP_193112854.1">
    <property type="nucleotide sequence ID" value="NZ_CP041165.1"/>
</dbReference>
<dbReference type="PANTHER" id="PTHR33121">
    <property type="entry name" value="CYCLIC DI-GMP PHOSPHODIESTERASE PDEF"/>
    <property type="match status" value="1"/>
</dbReference>
<dbReference type="CDD" id="cd00130">
    <property type="entry name" value="PAS"/>
    <property type="match status" value="1"/>
</dbReference>
<dbReference type="SMART" id="SM00091">
    <property type="entry name" value="PAS"/>
    <property type="match status" value="1"/>
</dbReference>
<dbReference type="Gene3D" id="3.30.450.20">
    <property type="entry name" value="PAS domain"/>
    <property type="match status" value="1"/>
</dbReference>
<dbReference type="InterPro" id="IPR043128">
    <property type="entry name" value="Rev_trsase/Diguanyl_cyclase"/>
</dbReference>
<dbReference type="Pfam" id="PF00990">
    <property type="entry name" value="GGDEF"/>
    <property type="match status" value="1"/>
</dbReference>
<dbReference type="CDD" id="cd01949">
    <property type="entry name" value="GGDEF"/>
    <property type="match status" value="1"/>
</dbReference>